<dbReference type="Proteomes" id="UP000006512">
    <property type="component" value="Unassembled WGS sequence"/>
</dbReference>
<dbReference type="AlphaFoldDB" id="F4QJ68"/>
<reference evidence="2" key="1">
    <citation type="submission" date="2011-03" db="EMBL/GenBank/DDBJ databases">
        <title>Draft genome sequence of Brevundimonas diminuta.</title>
        <authorList>
            <person name="Brown P.J.B."/>
            <person name="Buechlein A."/>
            <person name="Hemmerich C."/>
            <person name="Brun Y.V."/>
        </authorList>
    </citation>
    <scope>NUCLEOTIDE SEQUENCE [LARGE SCALE GENOMIC DNA]</scope>
    <source>
        <strain evidence="2">C19</strain>
    </source>
</reference>
<proteinExistence type="predicted"/>
<dbReference type="HOGENOM" id="CLU_3131807_0_0_5"/>
<dbReference type="STRING" id="715226.ABI_03320"/>
<name>F4QJ68_9CAUL</name>
<dbReference type="EMBL" id="GL883077">
    <property type="protein sequence ID" value="EGF91899.1"/>
    <property type="molecule type" value="Genomic_DNA"/>
</dbReference>
<protein>
    <submittedName>
        <fullName evidence="1">Uncharacterized protein</fullName>
    </submittedName>
</protein>
<keyword evidence="2" id="KW-1185">Reference proteome</keyword>
<evidence type="ECO:0000313" key="1">
    <source>
        <dbReference type="EMBL" id="EGF91899.1"/>
    </source>
</evidence>
<accession>F4QJ68</accession>
<sequence>MAQLFAFRHGPPKCRHDTIDLRLPRVGGQQDTHVFCPIKEIRKFPLPAS</sequence>
<organism evidence="1 2">
    <name type="scientific">Asticcacaulis biprosthecium C19</name>
    <dbReference type="NCBI Taxonomy" id="715226"/>
    <lineage>
        <taxon>Bacteria</taxon>
        <taxon>Pseudomonadati</taxon>
        <taxon>Pseudomonadota</taxon>
        <taxon>Alphaproteobacteria</taxon>
        <taxon>Caulobacterales</taxon>
        <taxon>Caulobacteraceae</taxon>
        <taxon>Asticcacaulis</taxon>
    </lineage>
</organism>
<gene>
    <name evidence="1" type="ORF">ABI_03320</name>
</gene>
<evidence type="ECO:0000313" key="2">
    <source>
        <dbReference type="Proteomes" id="UP000006512"/>
    </source>
</evidence>